<dbReference type="PROSITE" id="PS00188">
    <property type="entry name" value="BIOTIN"/>
    <property type="match status" value="1"/>
</dbReference>
<dbReference type="FunCoup" id="A0A6C2YT85">
    <property type="interactions" value="397"/>
</dbReference>
<dbReference type="UniPathway" id="UPA00094"/>
<evidence type="ECO:0000256" key="7">
    <source>
        <dbReference type="ARBA" id="ARBA00023160"/>
    </source>
</evidence>
<dbReference type="CDD" id="cd06850">
    <property type="entry name" value="biotinyl_domain"/>
    <property type="match status" value="1"/>
</dbReference>
<dbReference type="PRINTS" id="PR01071">
    <property type="entry name" value="ACOABIOTINCC"/>
</dbReference>
<dbReference type="GO" id="GO:0003989">
    <property type="term" value="F:acetyl-CoA carboxylase activity"/>
    <property type="evidence" value="ECO:0007669"/>
    <property type="project" value="InterPro"/>
</dbReference>
<dbReference type="PANTHER" id="PTHR45266:SF3">
    <property type="entry name" value="OXALOACETATE DECARBOXYLASE ALPHA CHAIN"/>
    <property type="match status" value="1"/>
</dbReference>
<feature type="domain" description="Lipoyl-binding" evidence="10">
    <location>
        <begin position="99"/>
        <end position="175"/>
    </location>
</feature>
<dbReference type="PANTHER" id="PTHR45266">
    <property type="entry name" value="OXALOACETATE DECARBOXYLASE ALPHA CHAIN"/>
    <property type="match status" value="1"/>
</dbReference>
<comment type="pathway">
    <text evidence="2 9">Lipid metabolism; fatty acid biosynthesis.</text>
</comment>
<dbReference type="InterPro" id="IPR000089">
    <property type="entry name" value="Biotin_lipoyl"/>
</dbReference>
<dbReference type="RefSeq" id="WP_197740786.1">
    <property type="nucleotide sequence ID" value="NZ_LR593887.1"/>
</dbReference>
<dbReference type="EMBL" id="LR586016">
    <property type="protein sequence ID" value="VIP04948.1"/>
    <property type="molecule type" value="Genomic_DNA"/>
</dbReference>
<evidence type="ECO:0000259" key="10">
    <source>
        <dbReference type="PROSITE" id="PS50968"/>
    </source>
</evidence>
<name>A0A6C2YT85_9BACT</name>
<evidence type="ECO:0000313" key="11">
    <source>
        <dbReference type="EMBL" id="VIP04948.1"/>
    </source>
</evidence>
<dbReference type="EMBL" id="LR593887">
    <property type="protein sequence ID" value="VTS07254.1"/>
    <property type="molecule type" value="Genomic_DNA"/>
</dbReference>
<evidence type="ECO:0000256" key="4">
    <source>
        <dbReference type="ARBA" id="ARBA00022516"/>
    </source>
</evidence>
<dbReference type="PROSITE" id="PS50968">
    <property type="entry name" value="BIOTINYL_LIPOYL"/>
    <property type="match status" value="1"/>
</dbReference>
<protein>
    <recommendedName>
        <fullName evidence="3 9">Biotin carboxyl carrier protein of acetyl-CoA carboxylase</fullName>
    </recommendedName>
</protein>
<keyword evidence="7 9" id="KW-0275">Fatty acid biosynthesis</keyword>
<dbReference type="SUPFAM" id="SSF51230">
    <property type="entry name" value="Single hybrid motif"/>
    <property type="match status" value="1"/>
</dbReference>
<dbReference type="InterPro" id="IPR001882">
    <property type="entry name" value="Biotin_BS"/>
</dbReference>
<dbReference type="InterPro" id="IPR050709">
    <property type="entry name" value="Biotin_Carboxyl_Carrier/Decarb"/>
</dbReference>
<dbReference type="Gene3D" id="2.40.50.100">
    <property type="match status" value="1"/>
</dbReference>
<dbReference type="KEGG" id="tim:GMBLW1_42450"/>
<dbReference type="GO" id="GO:0009317">
    <property type="term" value="C:acetyl-CoA carboxylase complex"/>
    <property type="evidence" value="ECO:0007669"/>
    <property type="project" value="InterPro"/>
</dbReference>
<evidence type="ECO:0000256" key="5">
    <source>
        <dbReference type="ARBA" id="ARBA00022832"/>
    </source>
</evidence>
<gene>
    <name evidence="11" type="ORF">GMBLW1_42450</name>
</gene>
<evidence type="ECO:0000256" key="2">
    <source>
        <dbReference type="ARBA" id="ARBA00005194"/>
    </source>
</evidence>
<dbReference type="AlphaFoldDB" id="A0A6C2YT85"/>
<keyword evidence="6 9" id="KW-0443">Lipid metabolism</keyword>
<dbReference type="Pfam" id="PF00364">
    <property type="entry name" value="Biotin_lipoyl"/>
    <property type="match status" value="1"/>
</dbReference>
<keyword evidence="8 9" id="KW-0092">Biotin</keyword>
<organism evidence="11">
    <name type="scientific">Tuwongella immobilis</name>
    <dbReference type="NCBI Taxonomy" id="692036"/>
    <lineage>
        <taxon>Bacteria</taxon>
        <taxon>Pseudomonadati</taxon>
        <taxon>Planctomycetota</taxon>
        <taxon>Planctomycetia</taxon>
        <taxon>Gemmatales</taxon>
        <taxon>Gemmataceae</taxon>
        <taxon>Tuwongella</taxon>
    </lineage>
</organism>
<keyword evidence="5 9" id="KW-0276">Fatty acid metabolism</keyword>
<dbReference type="Proteomes" id="UP000464378">
    <property type="component" value="Chromosome"/>
</dbReference>
<comment type="function">
    <text evidence="1 9">This protein is a component of the acetyl coenzyme A carboxylase complex; first, biotin carboxylase catalyzes the carboxylation of the carrier protein and then the transcarboxylase transfers the carboxyl group to form malonyl-CoA.</text>
</comment>
<keyword evidence="4 9" id="KW-0444">Lipid biosynthesis</keyword>
<dbReference type="InParanoid" id="A0A6C2YT85"/>
<evidence type="ECO:0000256" key="1">
    <source>
        <dbReference type="ARBA" id="ARBA00003761"/>
    </source>
</evidence>
<dbReference type="GO" id="GO:0006633">
    <property type="term" value="P:fatty acid biosynthetic process"/>
    <property type="evidence" value="ECO:0007669"/>
    <property type="project" value="UniProtKB-UniPathway"/>
</dbReference>
<evidence type="ECO:0000256" key="6">
    <source>
        <dbReference type="ARBA" id="ARBA00023098"/>
    </source>
</evidence>
<accession>A0A6C2YT85</accession>
<keyword evidence="12" id="KW-1185">Reference proteome</keyword>
<evidence type="ECO:0000313" key="12">
    <source>
        <dbReference type="Proteomes" id="UP000464378"/>
    </source>
</evidence>
<evidence type="ECO:0000256" key="9">
    <source>
        <dbReference type="RuleBase" id="RU364072"/>
    </source>
</evidence>
<sequence length="177" mass="18584">MASDELPETPRPFDVETLRYLIRLMSRHELSEIALQEGDRRIRLRRGGGGGAAAPMGLPPGLLQQLAAAAAAPAPAGAAPTAAAAPAQAAAPAAPAKKLFEIKSPTPGTFYSKPKPDADDFVKVGSKIKPDTVVCLVEAMKLFNDIKAECTGTIAEVCVQNAQSVEYGTVLYRVELS</sequence>
<proteinExistence type="predicted"/>
<dbReference type="InterPro" id="IPR001249">
    <property type="entry name" value="AcCoA_biotinCC"/>
</dbReference>
<dbReference type="NCBIfam" id="TIGR00531">
    <property type="entry name" value="BCCP"/>
    <property type="match status" value="1"/>
</dbReference>
<dbReference type="InterPro" id="IPR011053">
    <property type="entry name" value="Single_hybrid_motif"/>
</dbReference>
<evidence type="ECO:0000256" key="3">
    <source>
        <dbReference type="ARBA" id="ARBA00017562"/>
    </source>
</evidence>
<evidence type="ECO:0000256" key="8">
    <source>
        <dbReference type="ARBA" id="ARBA00023267"/>
    </source>
</evidence>
<reference evidence="11" key="1">
    <citation type="submission" date="2019-04" db="EMBL/GenBank/DDBJ databases">
        <authorList>
            <consortium name="Science for Life Laboratories"/>
        </authorList>
    </citation>
    <scope>NUCLEOTIDE SEQUENCE</scope>
    <source>
        <strain evidence="11">MBLW1</strain>
    </source>
</reference>